<sequence length="217" mass="23294">MTNTPAFPDRSPTERIIVADDHPVFREGLSRIAQRVFPHASVIEAGDMDEVLAVADAGAVPSLFMLDLLFPGQSPQAIGALRQRFQRSSIVIVSMVDNRELIDEVMAAGADGFIGKATPPDEIAQALLAVRAGDFVLTLGPAGVPTFSEDGHLLEQLTPRQQDVLRLLVRGLANKEIARELDISPFTVRIHVSSLLRTLDVSSRAAAAVKAAKAGLR</sequence>
<dbReference type="Pfam" id="PF00072">
    <property type="entry name" value="Response_reg"/>
    <property type="match status" value="1"/>
</dbReference>
<dbReference type="GO" id="GO:0000160">
    <property type="term" value="P:phosphorelay signal transduction system"/>
    <property type="evidence" value="ECO:0007669"/>
    <property type="project" value="InterPro"/>
</dbReference>
<dbReference type="GO" id="GO:0006355">
    <property type="term" value="P:regulation of DNA-templated transcription"/>
    <property type="evidence" value="ECO:0007669"/>
    <property type="project" value="InterPro"/>
</dbReference>
<dbReference type="SMART" id="SM00448">
    <property type="entry name" value="REC"/>
    <property type="match status" value="1"/>
</dbReference>
<dbReference type="EMBL" id="FNBM01000002">
    <property type="protein sequence ID" value="SDF37595.1"/>
    <property type="molecule type" value="Genomic_DNA"/>
</dbReference>
<evidence type="ECO:0000313" key="6">
    <source>
        <dbReference type="EMBL" id="SDF37595.1"/>
    </source>
</evidence>
<proteinExistence type="predicted"/>
<dbReference type="SUPFAM" id="SSF46894">
    <property type="entry name" value="C-terminal effector domain of the bipartite response regulators"/>
    <property type="match status" value="1"/>
</dbReference>
<dbReference type="OrthoDB" id="9796655at2"/>
<dbReference type="SUPFAM" id="SSF52172">
    <property type="entry name" value="CheY-like"/>
    <property type="match status" value="1"/>
</dbReference>
<evidence type="ECO:0000256" key="1">
    <source>
        <dbReference type="ARBA" id="ARBA00022553"/>
    </source>
</evidence>
<dbReference type="Gene3D" id="3.40.50.2300">
    <property type="match status" value="1"/>
</dbReference>
<dbReference type="GO" id="GO:0003677">
    <property type="term" value="F:DNA binding"/>
    <property type="evidence" value="ECO:0007669"/>
    <property type="project" value="UniProtKB-KW"/>
</dbReference>
<dbReference type="PROSITE" id="PS50043">
    <property type="entry name" value="HTH_LUXR_2"/>
    <property type="match status" value="1"/>
</dbReference>
<evidence type="ECO:0000259" key="4">
    <source>
        <dbReference type="PROSITE" id="PS50043"/>
    </source>
</evidence>
<evidence type="ECO:0000256" key="2">
    <source>
        <dbReference type="ARBA" id="ARBA00023125"/>
    </source>
</evidence>
<evidence type="ECO:0000313" key="7">
    <source>
        <dbReference type="Proteomes" id="UP000243378"/>
    </source>
</evidence>
<dbReference type="InterPro" id="IPR000792">
    <property type="entry name" value="Tscrpt_reg_LuxR_C"/>
</dbReference>
<dbReference type="InterPro" id="IPR011006">
    <property type="entry name" value="CheY-like_superfamily"/>
</dbReference>
<dbReference type="InterPro" id="IPR001789">
    <property type="entry name" value="Sig_transdc_resp-reg_receiver"/>
</dbReference>
<dbReference type="SMART" id="SM00421">
    <property type="entry name" value="HTH_LUXR"/>
    <property type="match status" value="1"/>
</dbReference>
<dbReference type="InterPro" id="IPR016032">
    <property type="entry name" value="Sig_transdc_resp-reg_C-effctor"/>
</dbReference>
<feature type="domain" description="Response regulatory" evidence="5">
    <location>
        <begin position="15"/>
        <end position="131"/>
    </location>
</feature>
<dbReference type="PRINTS" id="PR00038">
    <property type="entry name" value="HTHLUXR"/>
</dbReference>
<keyword evidence="1 3" id="KW-0597">Phosphoprotein</keyword>
<dbReference type="InterPro" id="IPR036388">
    <property type="entry name" value="WH-like_DNA-bd_sf"/>
</dbReference>
<dbReference type="Gene3D" id="1.10.10.10">
    <property type="entry name" value="Winged helix-like DNA-binding domain superfamily/Winged helix DNA-binding domain"/>
    <property type="match status" value="1"/>
</dbReference>
<dbReference type="PROSITE" id="PS50110">
    <property type="entry name" value="RESPONSE_REGULATORY"/>
    <property type="match status" value="1"/>
</dbReference>
<dbReference type="InterPro" id="IPR051015">
    <property type="entry name" value="EvgA-like"/>
</dbReference>
<name>A0A1G7KKB6_9GAMM</name>
<dbReference type="PANTHER" id="PTHR45566:SF2">
    <property type="entry name" value="NARL SUBFAMILY"/>
    <property type="match status" value="1"/>
</dbReference>
<feature type="modified residue" description="4-aspartylphosphate" evidence="3">
    <location>
        <position position="67"/>
    </location>
</feature>
<evidence type="ECO:0000256" key="3">
    <source>
        <dbReference type="PROSITE-ProRule" id="PRU00169"/>
    </source>
</evidence>
<dbReference type="CDD" id="cd17535">
    <property type="entry name" value="REC_NarL-like"/>
    <property type="match status" value="1"/>
</dbReference>
<dbReference type="InterPro" id="IPR058245">
    <property type="entry name" value="NreC/VraR/RcsB-like_REC"/>
</dbReference>
<dbReference type="Proteomes" id="UP000243378">
    <property type="component" value="Unassembled WGS sequence"/>
</dbReference>
<dbReference type="AlphaFoldDB" id="A0A1G7KKB6"/>
<evidence type="ECO:0000259" key="5">
    <source>
        <dbReference type="PROSITE" id="PS50110"/>
    </source>
</evidence>
<protein>
    <submittedName>
        <fullName evidence="6">Two component transcriptional regulator, LuxR family</fullName>
    </submittedName>
</protein>
<accession>A0A1G7KKB6</accession>
<gene>
    <name evidence="6" type="ORF">SAMN05216381_1541</name>
</gene>
<dbReference type="RefSeq" id="WP_092366431.1">
    <property type="nucleotide sequence ID" value="NZ_FNBM01000002.1"/>
</dbReference>
<dbReference type="PANTHER" id="PTHR45566">
    <property type="entry name" value="HTH-TYPE TRANSCRIPTIONAL REGULATOR YHJB-RELATED"/>
    <property type="match status" value="1"/>
</dbReference>
<dbReference type="CDD" id="cd06170">
    <property type="entry name" value="LuxR_C_like"/>
    <property type="match status" value="1"/>
</dbReference>
<feature type="domain" description="HTH luxR-type" evidence="4">
    <location>
        <begin position="150"/>
        <end position="215"/>
    </location>
</feature>
<keyword evidence="2" id="KW-0238">DNA-binding</keyword>
<organism evidence="6 7">
    <name type="scientific">Phytopseudomonas seleniipraecipitans</name>
    <dbReference type="NCBI Taxonomy" id="640205"/>
    <lineage>
        <taxon>Bacteria</taxon>
        <taxon>Pseudomonadati</taxon>
        <taxon>Pseudomonadota</taxon>
        <taxon>Gammaproteobacteria</taxon>
        <taxon>Pseudomonadales</taxon>
        <taxon>Pseudomonadaceae</taxon>
        <taxon>Phytopseudomonas</taxon>
    </lineage>
</organism>
<dbReference type="STRING" id="640205.SAMN05216381_1541"/>
<dbReference type="Pfam" id="PF00196">
    <property type="entry name" value="GerE"/>
    <property type="match status" value="1"/>
</dbReference>
<reference evidence="6 7" key="1">
    <citation type="submission" date="2016-10" db="EMBL/GenBank/DDBJ databases">
        <authorList>
            <person name="de Groot N.N."/>
        </authorList>
    </citation>
    <scope>NUCLEOTIDE SEQUENCE [LARGE SCALE GENOMIC DNA]</scope>
    <source>
        <strain evidence="6 7">LMG 25475</strain>
    </source>
</reference>